<dbReference type="KEGG" id="cbae:COR50_18565"/>
<evidence type="ECO:0000313" key="2">
    <source>
        <dbReference type="Proteomes" id="UP000220133"/>
    </source>
</evidence>
<dbReference type="EMBL" id="CP023777">
    <property type="protein sequence ID" value="ATL49010.1"/>
    <property type="molecule type" value="Genomic_DNA"/>
</dbReference>
<dbReference type="Proteomes" id="UP000220133">
    <property type="component" value="Chromosome"/>
</dbReference>
<reference evidence="1 2" key="1">
    <citation type="submission" date="2017-10" db="EMBL/GenBank/DDBJ databases">
        <title>Paenichitinophaga pekingensis gen. nov., sp. nov., isolated from activated sludge.</title>
        <authorList>
            <person name="Jin D."/>
            <person name="Kong X."/>
            <person name="Deng Y."/>
            <person name="Bai Z."/>
        </authorList>
    </citation>
    <scope>NUCLEOTIDE SEQUENCE [LARGE SCALE GENOMIC DNA]</scope>
    <source>
        <strain evidence="1 2">13</strain>
    </source>
</reference>
<sequence length="64" mass="7492">MVVYAAKRTYFFVFDTILNVLNWAWVRAWKLEPAVFFGAMGFQNLSWKYAETFASSSFQARTPL</sequence>
<organism evidence="1 2">
    <name type="scientific">Chitinophaga caeni</name>
    <dbReference type="NCBI Taxonomy" id="2029983"/>
    <lineage>
        <taxon>Bacteria</taxon>
        <taxon>Pseudomonadati</taxon>
        <taxon>Bacteroidota</taxon>
        <taxon>Chitinophagia</taxon>
        <taxon>Chitinophagales</taxon>
        <taxon>Chitinophagaceae</taxon>
        <taxon>Chitinophaga</taxon>
    </lineage>
</organism>
<proteinExistence type="predicted"/>
<keyword evidence="2" id="KW-1185">Reference proteome</keyword>
<name>A0A291QYI9_9BACT</name>
<gene>
    <name evidence="1" type="ORF">COR50_18565</name>
</gene>
<dbReference type="AlphaFoldDB" id="A0A291QYI9"/>
<accession>A0A291QYI9</accession>
<protein>
    <submittedName>
        <fullName evidence="1">Uncharacterized protein</fullName>
    </submittedName>
</protein>
<evidence type="ECO:0000313" key="1">
    <source>
        <dbReference type="EMBL" id="ATL49010.1"/>
    </source>
</evidence>